<feature type="compositionally biased region" description="Basic and acidic residues" evidence="1">
    <location>
        <begin position="300"/>
        <end position="318"/>
    </location>
</feature>
<feature type="compositionally biased region" description="Basic and acidic residues" evidence="1">
    <location>
        <begin position="187"/>
        <end position="199"/>
    </location>
</feature>
<feature type="compositionally biased region" description="Basic residues" evidence="1">
    <location>
        <begin position="69"/>
        <end position="80"/>
    </location>
</feature>
<feature type="region of interest" description="Disordered" evidence="1">
    <location>
        <begin position="274"/>
        <end position="379"/>
    </location>
</feature>
<feature type="compositionally biased region" description="Basic and acidic residues" evidence="1">
    <location>
        <begin position="52"/>
        <end position="67"/>
    </location>
</feature>
<feature type="region of interest" description="Disordered" evidence="1">
    <location>
        <begin position="1"/>
        <end position="80"/>
    </location>
</feature>
<dbReference type="EMBL" id="HBUF01185220">
    <property type="protein sequence ID" value="CAG6656499.1"/>
    <property type="molecule type" value="Transcribed_RNA"/>
</dbReference>
<accession>A0A8D8RRV4</accession>
<feature type="region of interest" description="Disordered" evidence="1">
    <location>
        <begin position="115"/>
        <end position="240"/>
    </location>
</feature>
<sequence>MYASQMIRQSAAAVSKPSWQSRKNVNKQKPSDRFMISKKKRSSKSFAKKSVCRKDFRSDRDMADSPGKKAAHPAKQIRKGHCLTFKKNRHSDEELLAIHKSLDSTDNRTVITIGTSCDKSDTLGPNQRKSCSTEGNDGNGESKPIQESRNRIQVTTGNERPSVQRLSDGYSELETRTSRSNADQEDETCRQEIEQEDRCCATGVPTGSSTGATSHSSTASSTQRRSSHHTGNIGCTSGSNSTQFTTFTSPSLSSHPLSALDQTSCVTTNLTKELSENIPSRPTSLPLGNHHLPSNLLPPSHERTVIGRELTPPRKESSESQSESSHSPSPSSLSSSSRRNNKKPPPPSKNSHIQSNVREEADGSEDPPDPEIEELSRLRCPSDSTEVIAERENRRRLRQRRCADYPGLAFGSSVFSSDTMMKFNIIKNELQNILNTSLKRVRTLHELYFSPSLYFFLFSCETIYLPIVCFKN</sequence>
<evidence type="ECO:0000313" key="2">
    <source>
        <dbReference type="EMBL" id="CAG6656498.1"/>
    </source>
</evidence>
<evidence type="ECO:0000256" key="1">
    <source>
        <dbReference type="SAM" id="MobiDB-lite"/>
    </source>
</evidence>
<feature type="compositionally biased region" description="Basic residues" evidence="1">
    <location>
        <begin position="36"/>
        <end position="51"/>
    </location>
</feature>
<feature type="compositionally biased region" description="Polar residues" evidence="1">
    <location>
        <begin position="274"/>
        <end position="283"/>
    </location>
</feature>
<feature type="compositionally biased region" description="Acidic residues" evidence="1">
    <location>
        <begin position="362"/>
        <end position="373"/>
    </location>
</feature>
<organism evidence="2">
    <name type="scientific">Cacopsylla melanoneura</name>
    <dbReference type="NCBI Taxonomy" id="428564"/>
    <lineage>
        <taxon>Eukaryota</taxon>
        <taxon>Metazoa</taxon>
        <taxon>Ecdysozoa</taxon>
        <taxon>Arthropoda</taxon>
        <taxon>Hexapoda</taxon>
        <taxon>Insecta</taxon>
        <taxon>Pterygota</taxon>
        <taxon>Neoptera</taxon>
        <taxon>Paraneoptera</taxon>
        <taxon>Hemiptera</taxon>
        <taxon>Sternorrhyncha</taxon>
        <taxon>Psylloidea</taxon>
        <taxon>Psyllidae</taxon>
        <taxon>Psyllinae</taxon>
        <taxon>Cacopsylla</taxon>
    </lineage>
</organism>
<feature type="compositionally biased region" description="Low complexity" evidence="1">
    <location>
        <begin position="319"/>
        <end position="338"/>
    </location>
</feature>
<dbReference type="AlphaFoldDB" id="A0A8D8RRV4"/>
<feature type="compositionally biased region" description="Low complexity" evidence="1">
    <location>
        <begin position="206"/>
        <end position="224"/>
    </location>
</feature>
<feature type="compositionally biased region" description="Polar residues" evidence="1">
    <location>
        <begin position="151"/>
        <end position="165"/>
    </location>
</feature>
<reference evidence="2" key="1">
    <citation type="submission" date="2021-05" db="EMBL/GenBank/DDBJ databases">
        <authorList>
            <person name="Alioto T."/>
            <person name="Alioto T."/>
            <person name="Gomez Garrido J."/>
        </authorList>
    </citation>
    <scope>NUCLEOTIDE SEQUENCE</scope>
</reference>
<feature type="compositionally biased region" description="Polar residues" evidence="1">
    <location>
        <begin position="115"/>
        <end position="136"/>
    </location>
</feature>
<name>A0A8D8RRV4_9HEMI</name>
<proteinExistence type="predicted"/>
<protein>
    <submittedName>
        <fullName evidence="2">Uncharacterized protein</fullName>
    </submittedName>
</protein>
<dbReference type="EMBL" id="HBUF01185219">
    <property type="protein sequence ID" value="CAG6656498.1"/>
    <property type="molecule type" value="Transcribed_RNA"/>
</dbReference>